<dbReference type="InterPro" id="IPR021757">
    <property type="entry name" value="Ribosomal_mL46_N"/>
</dbReference>
<dbReference type="Pfam" id="PF11788">
    <property type="entry name" value="MRP-L46"/>
    <property type="match status" value="1"/>
</dbReference>
<evidence type="ECO:0000313" key="2">
    <source>
        <dbReference type="Ensembl" id="ENSPEMP00000036321.1"/>
    </source>
</evidence>
<name>A0A8C8W688_PERMB</name>
<dbReference type="GeneTree" id="ENSGT01140000285548"/>
<keyword evidence="3" id="KW-1185">Reference proteome</keyword>
<dbReference type="Proteomes" id="UP000694547">
    <property type="component" value="Chromosome 2"/>
</dbReference>
<organism evidence="2 3">
    <name type="scientific">Peromyscus maniculatus bairdii</name>
    <name type="common">Prairie deer mouse</name>
    <dbReference type="NCBI Taxonomy" id="230844"/>
    <lineage>
        <taxon>Eukaryota</taxon>
        <taxon>Metazoa</taxon>
        <taxon>Chordata</taxon>
        <taxon>Craniata</taxon>
        <taxon>Vertebrata</taxon>
        <taxon>Euteleostomi</taxon>
        <taxon>Mammalia</taxon>
        <taxon>Eutheria</taxon>
        <taxon>Euarchontoglires</taxon>
        <taxon>Glires</taxon>
        <taxon>Rodentia</taxon>
        <taxon>Myomorpha</taxon>
        <taxon>Muroidea</taxon>
        <taxon>Cricetidae</taxon>
        <taxon>Neotominae</taxon>
        <taxon>Peromyscus</taxon>
    </lineage>
</organism>
<accession>A0A8C8W688</accession>
<evidence type="ECO:0000259" key="1">
    <source>
        <dbReference type="Pfam" id="PF11788"/>
    </source>
</evidence>
<reference evidence="2 3" key="1">
    <citation type="submission" date="2018-10" db="EMBL/GenBank/DDBJ databases">
        <title>Improved assembly of the deer mouse Peromyscus maniculatus genome.</title>
        <authorList>
            <person name="Lassance J.-M."/>
            <person name="Hoekstra H.E."/>
        </authorList>
    </citation>
    <scope>NUCLEOTIDE SEQUENCE [LARGE SCALE GENOMIC DNA]</scope>
</reference>
<evidence type="ECO:0000313" key="3">
    <source>
        <dbReference type="Proteomes" id="UP000694547"/>
    </source>
</evidence>
<reference evidence="2" key="3">
    <citation type="submission" date="2025-09" db="UniProtKB">
        <authorList>
            <consortium name="Ensembl"/>
        </authorList>
    </citation>
    <scope>IDENTIFICATION</scope>
</reference>
<reference evidence="2" key="2">
    <citation type="submission" date="2025-08" db="UniProtKB">
        <authorList>
            <consortium name="Ensembl"/>
        </authorList>
    </citation>
    <scope>IDENTIFICATION</scope>
</reference>
<sequence length="90" mass="10072">FPAPVVARGWWHLHSLWAGGPCFPNLSLEAAPSGNGSPWRLLGALCLQRPRLMTKPLTRLQKETVELLQKVETERSLYSDHELRALDGAK</sequence>
<protein>
    <recommendedName>
        <fullName evidence="1">Large ribosomal subunit protein mL46 N-terminal domain-containing protein</fullName>
    </recommendedName>
</protein>
<dbReference type="Ensembl" id="ENSPEMT00000037114.1">
    <property type="protein sequence ID" value="ENSPEMP00000036321.1"/>
    <property type="gene ID" value="ENSPEMG00000031115.1"/>
</dbReference>
<feature type="domain" description="Large ribosomal subunit protein mL46 N-terminal" evidence="1">
    <location>
        <begin position="39"/>
        <end position="86"/>
    </location>
</feature>
<dbReference type="AlphaFoldDB" id="A0A8C8W688"/>
<proteinExistence type="predicted"/>